<dbReference type="Gene3D" id="3.30.70.1230">
    <property type="entry name" value="Nucleotide cyclase"/>
    <property type="match status" value="1"/>
</dbReference>
<dbReference type="GO" id="GO:0006171">
    <property type="term" value="P:cAMP biosynthetic process"/>
    <property type="evidence" value="ECO:0007669"/>
    <property type="project" value="TreeGrafter"/>
</dbReference>
<dbReference type="InterPro" id="IPR023393">
    <property type="entry name" value="START-like_dom_sf"/>
</dbReference>
<dbReference type="InterPro" id="IPR050697">
    <property type="entry name" value="Adenylyl/Guanylyl_Cyclase_3/4"/>
</dbReference>
<dbReference type="EMBL" id="CP012673">
    <property type="protein sequence ID" value="AUX40401.1"/>
    <property type="molecule type" value="Genomic_DNA"/>
</dbReference>
<dbReference type="InterPro" id="IPR045983">
    <property type="entry name" value="GUC-dom-containing_N"/>
</dbReference>
<dbReference type="RefSeq" id="WP_159396772.1">
    <property type="nucleotide sequence ID" value="NZ_CP012673.1"/>
</dbReference>
<protein>
    <recommendedName>
        <fullName evidence="3">Guanylate cyclase domain-containing protein</fullName>
    </recommendedName>
</protein>
<proteinExistence type="predicted"/>
<evidence type="ECO:0000313" key="4">
    <source>
        <dbReference type="EMBL" id="AUX40401.1"/>
    </source>
</evidence>
<sequence>MTSSRSAGVRIVAGFGLVSCLWGCYVTVGDLAPGTTSSGAGTGGSGPGSTGTTSSAGSGEAGGGGAGSAVAAGGEGAAGGAGGTGGAPAEGPRLDETFGRGGVATPDLGGPRGSLSVVRLQSLPSGRIAVAGHHDFLFPEAYDTGDAFVAFLTPEGELDPSFAPAFDGAEGFQSGRGVLTIDRGISSDWLSGIHVDEAHGDIYVRTRHFDRESATSIQRLWIAQVLPSGSTLTPAGNGGSSDVVFSFIFPSSAGGRLHRVITPTIVLNRLFVGDVKPGTRESFVNITIPIEVSDWIPVVAAARDGYVYVVGGTSVLRLIEGTEQTEGGEGVFVDSSFGGGDAFVTVDPGELGLGTSPSPFAIGLDLARNLYVGFTSDSTVPRASAIVKFRPDGSGLDLSFGTSGVLPWAIAAGRARPGGPRRLQWTFVRAGDPGPPHDHRRMNEHPWKRETRDLGPPVAWRFSFELGASPEELWPILIDTDRLDRAMKLPPIEYTEQDGALRGASRLFGVAFRWTERPWAWVAEKEMKALRAYDNGIATHLVVAFSLEPRSAGGTRVEVHLEWYPRSALSRPLFALGERHVRAAYQRALQRLDQQIAEDRPRHVLLARCPPALGREVQLRLAAIREELLQGGVKGALAEALLRHVAGADDMELRRVRLVPLARRWRVDERELVIACLYATRAGLLRLSWDVICPHCRGVRRTVSVLGEVPPKASCAPCAAEFSTDAPEAIEVTFQVDPSVRQVDTRVHCLAEAATKAHIKVQQPLDPGDRRSIETRLAPGRYRVRIVGDPRYRFLDVDDVNDVNDVNDVSDFNDLSSRSTVQEVTLRAGDRAALRSGPSPVLTLVNDGPERRTFVVEDVGWADDALRPAALFNLQEFRDLFAFEFLAAKVQIQVGEQTILFSDIVGSTRFYERLGDAVAFAAVKRHFHEVYTAVRANRGVVVKTIGDAVMAAFRDPGDALQAAIALQEQFDEDRSETGLRLRLTLTKGSCLAVNLNSGIDYFGRTVNLAAKLQGHTSAGQIVFPASLRDDPRAQRVLGAQKIPVQELTLDLPFLDEPLEVCRLDLHRREVAPPIRMRPARHRRAGIH</sequence>
<dbReference type="CDD" id="cd07302">
    <property type="entry name" value="CHD"/>
    <property type="match status" value="1"/>
</dbReference>
<keyword evidence="2" id="KW-0472">Membrane</keyword>
<name>A0A2L0EM78_SORCE</name>
<evidence type="ECO:0000256" key="1">
    <source>
        <dbReference type="SAM" id="MobiDB-lite"/>
    </source>
</evidence>
<keyword evidence="2" id="KW-0812">Transmembrane</keyword>
<feature type="region of interest" description="Disordered" evidence="1">
    <location>
        <begin position="38"/>
        <end position="111"/>
    </location>
</feature>
<feature type="transmembrane region" description="Helical" evidence="2">
    <location>
        <begin position="7"/>
        <end position="28"/>
    </location>
</feature>
<accession>A0A2L0EM78</accession>
<keyword evidence="2" id="KW-1133">Transmembrane helix</keyword>
<dbReference type="Pfam" id="PF00211">
    <property type="entry name" value="Guanylate_cyc"/>
    <property type="match status" value="1"/>
</dbReference>
<dbReference type="SUPFAM" id="SSF55073">
    <property type="entry name" value="Nucleotide cyclase"/>
    <property type="match status" value="1"/>
</dbReference>
<feature type="compositionally biased region" description="Gly residues" evidence="1">
    <location>
        <begin position="40"/>
        <end position="49"/>
    </location>
</feature>
<dbReference type="PANTHER" id="PTHR43081">
    <property type="entry name" value="ADENYLATE CYCLASE, TERMINAL-DIFFERENTIATION SPECIFIC-RELATED"/>
    <property type="match status" value="1"/>
</dbReference>
<dbReference type="GO" id="GO:0035556">
    <property type="term" value="P:intracellular signal transduction"/>
    <property type="evidence" value="ECO:0007669"/>
    <property type="project" value="InterPro"/>
</dbReference>
<dbReference type="AlphaFoldDB" id="A0A2L0EM78"/>
<reference evidence="4 5" key="1">
    <citation type="submission" date="2015-09" db="EMBL/GenBank/DDBJ databases">
        <title>Sorangium comparison.</title>
        <authorList>
            <person name="Zaburannyi N."/>
            <person name="Bunk B."/>
            <person name="Overmann J."/>
            <person name="Mueller R."/>
        </authorList>
    </citation>
    <scope>NUCLEOTIDE SEQUENCE [LARGE SCALE GENOMIC DNA]</scope>
    <source>
        <strain evidence="4 5">So ce26</strain>
    </source>
</reference>
<dbReference type="Gene3D" id="3.30.530.20">
    <property type="match status" value="1"/>
</dbReference>
<dbReference type="GO" id="GO:0004016">
    <property type="term" value="F:adenylate cyclase activity"/>
    <property type="evidence" value="ECO:0007669"/>
    <property type="project" value="UniProtKB-ARBA"/>
</dbReference>
<dbReference type="PROSITE" id="PS50125">
    <property type="entry name" value="GUANYLATE_CYCLASE_2"/>
    <property type="match status" value="1"/>
</dbReference>
<dbReference type="InterPro" id="IPR029787">
    <property type="entry name" value="Nucleotide_cyclase"/>
</dbReference>
<dbReference type="InterPro" id="IPR001054">
    <property type="entry name" value="A/G_cyclase"/>
</dbReference>
<dbReference type="SMART" id="SM00044">
    <property type="entry name" value="CYCc"/>
    <property type="match status" value="1"/>
</dbReference>
<gene>
    <name evidence="4" type="ORF">SOCE26_018020</name>
</gene>
<evidence type="ECO:0000259" key="3">
    <source>
        <dbReference type="PROSITE" id="PS50125"/>
    </source>
</evidence>
<dbReference type="SUPFAM" id="SSF55961">
    <property type="entry name" value="Bet v1-like"/>
    <property type="match status" value="1"/>
</dbReference>
<feature type="compositionally biased region" description="Gly residues" evidence="1">
    <location>
        <begin position="59"/>
        <end position="88"/>
    </location>
</feature>
<dbReference type="PANTHER" id="PTHR43081:SF19">
    <property type="entry name" value="PH-SENSITIVE ADENYLATE CYCLASE RV1264"/>
    <property type="match status" value="1"/>
</dbReference>
<dbReference type="CDD" id="cd07812">
    <property type="entry name" value="SRPBCC"/>
    <property type="match status" value="1"/>
</dbReference>
<dbReference type="Proteomes" id="UP000238348">
    <property type="component" value="Chromosome"/>
</dbReference>
<dbReference type="Pfam" id="PF19363">
    <property type="entry name" value="DUF5939"/>
    <property type="match status" value="1"/>
</dbReference>
<evidence type="ECO:0000313" key="5">
    <source>
        <dbReference type="Proteomes" id="UP000238348"/>
    </source>
</evidence>
<feature type="domain" description="Guanylate cyclase" evidence="3">
    <location>
        <begin position="898"/>
        <end position="1013"/>
    </location>
</feature>
<organism evidence="4 5">
    <name type="scientific">Sorangium cellulosum</name>
    <name type="common">Polyangium cellulosum</name>
    <dbReference type="NCBI Taxonomy" id="56"/>
    <lineage>
        <taxon>Bacteria</taxon>
        <taxon>Pseudomonadati</taxon>
        <taxon>Myxococcota</taxon>
        <taxon>Polyangia</taxon>
        <taxon>Polyangiales</taxon>
        <taxon>Polyangiaceae</taxon>
        <taxon>Sorangium</taxon>
    </lineage>
</organism>
<evidence type="ECO:0000256" key="2">
    <source>
        <dbReference type="SAM" id="Phobius"/>
    </source>
</evidence>
<dbReference type="OrthoDB" id="9801841at2"/>